<organism evidence="2">
    <name type="scientific">uncultured Caudovirales phage</name>
    <dbReference type="NCBI Taxonomy" id="2100421"/>
    <lineage>
        <taxon>Viruses</taxon>
        <taxon>Duplodnaviria</taxon>
        <taxon>Heunggongvirae</taxon>
        <taxon>Uroviricota</taxon>
        <taxon>Caudoviricetes</taxon>
        <taxon>Peduoviridae</taxon>
        <taxon>Maltschvirus</taxon>
        <taxon>Maltschvirus maltsch</taxon>
    </lineage>
</organism>
<keyword evidence="1" id="KW-1133">Transmembrane helix</keyword>
<feature type="transmembrane region" description="Helical" evidence="1">
    <location>
        <begin position="38"/>
        <end position="58"/>
    </location>
</feature>
<reference evidence="2" key="1">
    <citation type="submission" date="2020-04" db="EMBL/GenBank/DDBJ databases">
        <authorList>
            <person name="Chiriac C."/>
            <person name="Salcher M."/>
            <person name="Ghai R."/>
            <person name="Kavagutti S V."/>
        </authorList>
    </citation>
    <scope>NUCLEOTIDE SEQUENCE</scope>
</reference>
<gene>
    <name evidence="2" type="ORF">UFOVP251_58</name>
</gene>
<name>A0A6J5LIA4_9CAUD</name>
<proteinExistence type="predicted"/>
<sequence length="64" mass="7223">MSDTEKDLAVHVAVCDQRYQQIAQSLRDGEKRMAKIEYLLYGVMLMVLLGPGVAGSFFHKFFGI</sequence>
<evidence type="ECO:0000313" key="2">
    <source>
        <dbReference type="EMBL" id="CAB4133033.1"/>
    </source>
</evidence>
<protein>
    <submittedName>
        <fullName evidence="2">Uncharacterized protein</fullName>
    </submittedName>
</protein>
<evidence type="ECO:0000256" key="1">
    <source>
        <dbReference type="SAM" id="Phobius"/>
    </source>
</evidence>
<dbReference type="EMBL" id="LR796272">
    <property type="protein sequence ID" value="CAB4133033.1"/>
    <property type="molecule type" value="Genomic_DNA"/>
</dbReference>
<keyword evidence="1" id="KW-0812">Transmembrane</keyword>
<keyword evidence="1" id="KW-0472">Membrane</keyword>
<accession>A0A6J5LIA4</accession>